<dbReference type="Gramene" id="GBG67185">
    <property type="protein sequence ID" value="GBG67185"/>
    <property type="gene ID" value="CBR_g84849"/>
</dbReference>
<evidence type="ECO:0000313" key="1">
    <source>
        <dbReference type="EMBL" id="GBG67185.1"/>
    </source>
</evidence>
<accession>A0A388KAU7</accession>
<reference evidence="1 2" key="1">
    <citation type="journal article" date="2018" name="Cell">
        <title>The Chara Genome: Secondary Complexity and Implications for Plant Terrestrialization.</title>
        <authorList>
            <person name="Nishiyama T."/>
            <person name="Sakayama H."/>
            <person name="Vries J.D."/>
            <person name="Buschmann H."/>
            <person name="Saint-Marcoux D."/>
            <person name="Ullrich K.K."/>
            <person name="Haas F.B."/>
            <person name="Vanderstraeten L."/>
            <person name="Becker D."/>
            <person name="Lang D."/>
            <person name="Vosolsobe S."/>
            <person name="Rombauts S."/>
            <person name="Wilhelmsson P.K.I."/>
            <person name="Janitza P."/>
            <person name="Kern R."/>
            <person name="Heyl A."/>
            <person name="Rumpler F."/>
            <person name="Villalobos L.I.A.C."/>
            <person name="Clay J.M."/>
            <person name="Skokan R."/>
            <person name="Toyoda A."/>
            <person name="Suzuki Y."/>
            <person name="Kagoshima H."/>
            <person name="Schijlen E."/>
            <person name="Tajeshwar N."/>
            <person name="Catarino B."/>
            <person name="Hetherington A.J."/>
            <person name="Saltykova A."/>
            <person name="Bonnot C."/>
            <person name="Breuninger H."/>
            <person name="Symeonidi A."/>
            <person name="Radhakrishnan G.V."/>
            <person name="Van Nieuwerburgh F."/>
            <person name="Deforce D."/>
            <person name="Chang C."/>
            <person name="Karol K.G."/>
            <person name="Hedrich R."/>
            <person name="Ulvskov P."/>
            <person name="Glockner G."/>
            <person name="Delwiche C.F."/>
            <person name="Petrasek J."/>
            <person name="Van de Peer Y."/>
            <person name="Friml J."/>
            <person name="Beilby M."/>
            <person name="Dolan L."/>
            <person name="Kohara Y."/>
            <person name="Sugano S."/>
            <person name="Fujiyama A."/>
            <person name="Delaux P.-M."/>
            <person name="Quint M."/>
            <person name="TheiBen G."/>
            <person name="Hagemann M."/>
            <person name="Harholt J."/>
            <person name="Dunand C."/>
            <person name="Zachgo S."/>
            <person name="Langdale J."/>
            <person name="Maumus F."/>
            <person name="Straeten D.V.D."/>
            <person name="Gould S.B."/>
            <person name="Rensing S.A."/>
        </authorList>
    </citation>
    <scope>NUCLEOTIDE SEQUENCE [LARGE SCALE GENOMIC DNA]</scope>
    <source>
        <strain evidence="1 2">S276</strain>
    </source>
</reference>
<organism evidence="1 2">
    <name type="scientific">Chara braunii</name>
    <name type="common">Braun's stonewort</name>
    <dbReference type="NCBI Taxonomy" id="69332"/>
    <lineage>
        <taxon>Eukaryota</taxon>
        <taxon>Viridiplantae</taxon>
        <taxon>Streptophyta</taxon>
        <taxon>Charophyceae</taxon>
        <taxon>Charales</taxon>
        <taxon>Characeae</taxon>
        <taxon>Chara</taxon>
    </lineage>
</organism>
<dbReference type="AlphaFoldDB" id="A0A388KAU7"/>
<proteinExistence type="predicted"/>
<dbReference type="EMBL" id="BFEA01000084">
    <property type="protein sequence ID" value="GBG67185.1"/>
    <property type="molecule type" value="Genomic_DNA"/>
</dbReference>
<dbReference type="Proteomes" id="UP000265515">
    <property type="component" value="Unassembled WGS sequence"/>
</dbReference>
<protein>
    <submittedName>
        <fullName evidence="1">Uncharacterized protein</fullName>
    </submittedName>
</protein>
<name>A0A388KAU7_CHABU</name>
<evidence type="ECO:0000313" key="2">
    <source>
        <dbReference type="Proteomes" id="UP000265515"/>
    </source>
</evidence>
<keyword evidence="2" id="KW-1185">Reference proteome</keyword>
<comment type="caution">
    <text evidence="1">The sequence shown here is derived from an EMBL/GenBank/DDBJ whole genome shotgun (WGS) entry which is preliminary data.</text>
</comment>
<gene>
    <name evidence="1" type="ORF">CBR_g84849</name>
</gene>
<sequence length="166" mass="18855">MPLEYWKGGNSVRQPHYQWVAGAKKRFPAKRRVGAINQLRADVDVTVLVCTLLLVWHLQPVLCAEHSSHVDGNKRATDNVRWIGKRGLRLGQLFRVGTENVRRFRSIGRDLEIMPPCTKYFCVDEVKPCCDPRQQLFMNSCEAECADTQCVGELCTPGCMIEPYCG</sequence>